<dbReference type="InterPro" id="IPR016162">
    <property type="entry name" value="Ald_DH_N"/>
</dbReference>
<evidence type="ECO:0000313" key="4">
    <source>
        <dbReference type="Proteomes" id="UP000601597"/>
    </source>
</evidence>
<dbReference type="InterPro" id="IPR015590">
    <property type="entry name" value="Aldehyde_DH_dom"/>
</dbReference>
<dbReference type="Gene3D" id="3.40.605.10">
    <property type="entry name" value="Aldehyde Dehydrogenase, Chain A, domain 1"/>
    <property type="match status" value="1"/>
</dbReference>
<dbReference type="SUPFAM" id="SSF53720">
    <property type="entry name" value="ALDH-like"/>
    <property type="match status" value="1"/>
</dbReference>
<dbReference type="Gene3D" id="3.40.309.10">
    <property type="entry name" value="Aldehyde Dehydrogenase, Chain A, domain 2"/>
    <property type="match status" value="1"/>
</dbReference>
<evidence type="ECO:0000256" key="1">
    <source>
        <dbReference type="ARBA" id="ARBA00023002"/>
    </source>
</evidence>
<comment type="caution">
    <text evidence="3">The sequence shown here is derived from an EMBL/GenBank/DDBJ whole genome shotgun (WGS) entry which is preliminary data.</text>
</comment>
<keyword evidence="1" id="KW-0560">Oxidoreductase</keyword>
<dbReference type="InterPro" id="IPR016163">
    <property type="entry name" value="Ald_DH_C"/>
</dbReference>
<gene>
    <name evidence="3" type="ORF">GCM10007071_32960</name>
</gene>
<protein>
    <submittedName>
        <fullName evidence="3">Aldehyde dehydrogenase</fullName>
    </submittedName>
</protein>
<dbReference type="RefSeq" id="WP_189577939.1">
    <property type="nucleotide sequence ID" value="NZ_BMXV01000008.1"/>
</dbReference>
<evidence type="ECO:0000313" key="3">
    <source>
        <dbReference type="EMBL" id="GGY82875.1"/>
    </source>
</evidence>
<dbReference type="Pfam" id="PF00171">
    <property type="entry name" value="Aldedh"/>
    <property type="match status" value="1"/>
</dbReference>
<dbReference type="EMBL" id="BMXV01000008">
    <property type="protein sequence ID" value="GGY82875.1"/>
    <property type="molecule type" value="Genomic_DNA"/>
</dbReference>
<accession>A0ABQ3BBU2</accession>
<evidence type="ECO:0000259" key="2">
    <source>
        <dbReference type="Pfam" id="PF00171"/>
    </source>
</evidence>
<dbReference type="InterPro" id="IPR016161">
    <property type="entry name" value="Ald_DH/histidinol_DH"/>
</dbReference>
<name>A0ABQ3BBU2_9GAMM</name>
<reference evidence="4" key="1">
    <citation type="journal article" date="2019" name="Int. J. Syst. Evol. Microbiol.">
        <title>The Global Catalogue of Microorganisms (GCM) 10K type strain sequencing project: providing services to taxonomists for standard genome sequencing and annotation.</title>
        <authorList>
            <consortium name="The Broad Institute Genomics Platform"/>
            <consortium name="The Broad Institute Genome Sequencing Center for Infectious Disease"/>
            <person name="Wu L."/>
            <person name="Ma J."/>
        </authorList>
    </citation>
    <scope>NUCLEOTIDE SEQUENCE [LARGE SCALE GENOMIC DNA]</scope>
    <source>
        <strain evidence="4">KCTC 22280</strain>
    </source>
</reference>
<organism evidence="3 4">
    <name type="scientific">Marinobacter zhanjiangensis</name>
    <dbReference type="NCBI Taxonomy" id="578215"/>
    <lineage>
        <taxon>Bacteria</taxon>
        <taxon>Pseudomonadati</taxon>
        <taxon>Pseudomonadota</taxon>
        <taxon>Gammaproteobacteria</taxon>
        <taxon>Pseudomonadales</taxon>
        <taxon>Marinobacteraceae</taxon>
        <taxon>Marinobacter</taxon>
    </lineage>
</organism>
<keyword evidence="4" id="KW-1185">Reference proteome</keyword>
<feature type="domain" description="Aldehyde dehydrogenase" evidence="2">
    <location>
        <begin position="208"/>
        <end position="353"/>
    </location>
</feature>
<proteinExistence type="predicted"/>
<dbReference type="Proteomes" id="UP000601597">
    <property type="component" value="Unassembled WGS sequence"/>
</dbReference>
<sequence length="585" mass="64254">MTATQSQPKPDSAFESLDQAVADLKTNALKWARTSAQERIALLSQVRDRLIKVAPAWAEEAARQKQIPAGSPLAGEEWISGPYAVMGACNQLIHTLSSMDGKAFLEDIPLRESVTGQVIAGIVPHSIWDRLLLSGVRADVWMQKEVTKDNLATHTASAYDIPLSEREGKVALILGAGNIAAIPPLDCFQKLFSEHQVAILKMNPVNEYLDVYLKDAFKPLIDAGALRIVRGGLEVGKYLTNHPDIDELHITGAGASHDAIVWGGGEETAKNKAAGTPVNNRRITSELGAVCPTIVVPGPWSDADIAFQAEHIATQKLHNSGFNCVACQMLVLPENWALSDKLMTSVQETMARVPSRPLYYPGATDRMTGFSQQGDNILKFERPGTEACLVEPLSAESPEGETRPWFSNNEVFAPAMSTYRIAGEDPAEYLRRAVAYANDQLHGTLGANIIIHPATIREIGTDTFESIIAELRYGTIAINAWTGLGFLMPQCPWGAFPEHTLDDVQSGIGFVHNTYMFDKVERCVVYAPFRPFPRNLMSFGFTLLPKPPWFVSNRKQHVLGKLLTEFQYQPSILKVPRIFLNALLG</sequence>